<accession>A0A6A4SU32</accession>
<protein>
    <submittedName>
        <fullName evidence="1">Uncharacterized protein</fullName>
    </submittedName>
</protein>
<reference evidence="1 2" key="1">
    <citation type="submission" date="2019-06" db="EMBL/GenBank/DDBJ databases">
        <title>Draft genomes of female and male turbot (Scophthalmus maximus).</title>
        <authorList>
            <person name="Xu H."/>
            <person name="Xu X.-W."/>
            <person name="Shao C."/>
            <person name="Chen S."/>
        </authorList>
    </citation>
    <scope>NUCLEOTIDE SEQUENCE [LARGE SCALE GENOMIC DNA]</scope>
    <source>
        <strain evidence="1">Ysfricsl-2016a</strain>
        <tissue evidence="1">Blood</tissue>
    </source>
</reference>
<evidence type="ECO:0000313" key="1">
    <source>
        <dbReference type="EMBL" id="KAF0034554.1"/>
    </source>
</evidence>
<dbReference type="AlphaFoldDB" id="A0A6A4SU32"/>
<sequence length="165" mass="17757">MTRRDVFRNAHSSKDSFGADGVVKQLDDNNCTVNGFPSEEESWQDRPVCSSAVPHVAVDCAVLVLAEGPQLDRTLQHSCVVKSTKCLRSSVIVSEFIAKGNDGMLMILSFCRAECKTDEGFIWVFVDETGDAESGRSFSEGSEVVTMIGSDVCLVAPASASRAAE</sequence>
<proteinExistence type="predicted"/>
<name>A0A6A4SU32_SCOMX</name>
<dbReference type="EMBL" id="VEVO01000011">
    <property type="protein sequence ID" value="KAF0034554.1"/>
    <property type="molecule type" value="Genomic_DNA"/>
</dbReference>
<comment type="caution">
    <text evidence="1">The sequence shown here is derived from an EMBL/GenBank/DDBJ whole genome shotgun (WGS) entry which is preliminary data.</text>
</comment>
<evidence type="ECO:0000313" key="2">
    <source>
        <dbReference type="Proteomes" id="UP000438429"/>
    </source>
</evidence>
<dbReference type="Proteomes" id="UP000438429">
    <property type="component" value="Unassembled WGS sequence"/>
</dbReference>
<organism evidence="1 2">
    <name type="scientific">Scophthalmus maximus</name>
    <name type="common">Turbot</name>
    <name type="synonym">Psetta maxima</name>
    <dbReference type="NCBI Taxonomy" id="52904"/>
    <lineage>
        <taxon>Eukaryota</taxon>
        <taxon>Metazoa</taxon>
        <taxon>Chordata</taxon>
        <taxon>Craniata</taxon>
        <taxon>Vertebrata</taxon>
        <taxon>Euteleostomi</taxon>
        <taxon>Actinopterygii</taxon>
        <taxon>Neopterygii</taxon>
        <taxon>Teleostei</taxon>
        <taxon>Neoteleostei</taxon>
        <taxon>Acanthomorphata</taxon>
        <taxon>Carangaria</taxon>
        <taxon>Pleuronectiformes</taxon>
        <taxon>Pleuronectoidei</taxon>
        <taxon>Scophthalmidae</taxon>
        <taxon>Scophthalmus</taxon>
    </lineage>
</organism>
<gene>
    <name evidence="1" type="ORF">F2P81_012312</name>
</gene>